<accession>A0A5J4R5A5</accession>
<sequence>YFFRFDFLKQRVRVRYVPFVKLKVLCEQLFRQSLERCSNFGLERGVHLEFGHLRGAFPITFQRPLWQSVWVEPAISDSGRELLVFKFTQLSEVEQLDKTDHAASQTILRKRYELFVCLLTLTAPANGPSPEKS</sequence>
<protein>
    <submittedName>
        <fullName evidence="1">Uncharacterized protein</fullName>
    </submittedName>
</protein>
<dbReference type="Proteomes" id="UP000324800">
    <property type="component" value="Unassembled WGS sequence"/>
</dbReference>
<dbReference type="EMBL" id="SNRW01043214">
    <property type="protein sequence ID" value="KAA6328868.1"/>
    <property type="molecule type" value="Genomic_DNA"/>
</dbReference>
<reference evidence="1 2" key="1">
    <citation type="submission" date="2019-03" db="EMBL/GenBank/DDBJ databases">
        <title>Single cell metagenomics reveals metabolic interactions within the superorganism composed of flagellate Streblomastix strix and complex community of Bacteroidetes bacteria on its surface.</title>
        <authorList>
            <person name="Treitli S.C."/>
            <person name="Kolisko M."/>
            <person name="Husnik F."/>
            <person name="Keeling P."/>
            <person name="Hampl V."/>
        </authorList>
    </citation>
    <scope>NUCLEOTIDE SEQUENCE [LARGE SCALE GENOMIC DNA]</scope>
    <source>
        <strain evidence="1">ST1C</strain>
    </source>
</reference>
<dbReference type="AlphaFoldDB" id="A0A5J4R5A5"/>
<name>A0A5J4R5A5_9EUKA</name>
<feature type="non-terminal residue" evidence="1">
    <location>
        <position position="1"/>
    </location>
</feature>
<comment type="caution">
    <text evidence="1">The sequence shown here is derived from an EMBL/GenBank/DDBJ whole genome shotgun (WGS) entry which is preliminary data.</text>
</comment>
<gene>
    <name evidence="1" type="ORF">EZS28_053670</name>
</gene>
<organism evidence="1 2">
    <name type="scientific">Streblomastix strix</name>
    <dbReference type="NCBI Taxonomy" id="222440"/>
    <lineage>
        <taxon>Eukaryota</taxon>
        <taxon>Metamonada</taxon>
        <taxon>Preaxostyla</taxon>
        <taxon>Oxymonadida</taxon>
        <taxon>Streblomastigidae</taxon>
        <taxon>Streblomastix</taxon>
    </lineage>
</organism>
<evidence type="ECO:0000313" key="1">
    <source>
        <dbReference type="EMBL" id="KAA6328868.1"/>
    </source>
</evidence>
<evidence type="ECO:0000313" key="2">
    <source>
        <dbReference type="Proteomes" id="UP000324800"/>
    </source>
</evidence>
<proteinExistence type="predicted"/>